<feature type="region of interest" description="Disordered" evidence="1">
    <location>
        <begin position="1"/>
        <end position="73"/>
    </location>
</feature>
<accession>A0A7U2I0J4</accession>
<dbReference type="VEuPathDB" id="FungiDB:JI435_089280"/>
<protein>
    <submittedName>
        <fullName evidence="2">Uncharacterized protein</fullName>
    </submittedName>
</protein>
<evidence type="ECO:0000313" key="2">
    <source>
        <dbReference type="EMBL" id="QRC97289.1"/>
    </source>
</evidence>
<feature type="compositionally biased region" description="Basic and acidic residues" evidence="1">
    <location>
        <begin position="63"/>
        <end position="73"/>
    </location>
</feature>
<dbReference type="OrthoDB" id="5395727at2759"/>
<feature type="compositionally biased region" description="Basic and acidic residues" evidence="1">
    <location>
        <begin position="17"/>
        <end position="35"/>
    </location>
</feature>
<sequence length="86" mass="9462">MTTNTTSNPAATSSTDASKRRDSKASSSSERRTSETWDASKVPPSQFQLKPGSIYSTPNSKDGNVERGDRDKAYFEKLKEKGWTGK</sequence>
<feature type="compositionally biased region" description="Polar residues" evidence="1">
    <location>
        <begin position="43"/>
        <end position="62"/>
    </location>
</feature>
<organism evidence="2 3">
    <name type="scientific">Phaeosphaeria nodorum (strain SN15 / ATCC MYA-4574 / FGSC 10173)</name>
    <name type="common">Glume blotch fungus</name>
    <name type="synonym">Parastagonospora nodorum</name>
    <dbReference type="NCBI Taxonomy" id="321614"/>
    <lineage>
        <taxon>Eukaryota</taxon>
        <taxon>Fungi</taxon>
        <taxon>Dikarya</taxon>
        <taxon>Ascomycota</taxon>
        <taxon>Pezizomycotina</taxon>
        <taxon>Dothideomycetes</taxon>
        <taxon>Pleosporomycetidae</taxon>
        <taxon>Pleosporales</taxon>
        <taxon>Pleosporineae</taxon>
        <taxon>Phaeosphaeriaceae</taxon>
        <taxon>Parastagonospora</taxon>
    </lineage>
</organism>
<evidence type="ECO:0000256" key="1">
    <source>
        <dbReference type="SAM" id="MobiDB-lite"/>
    </source>
</evidence>
<gene>
    <name evidence="2" type="ORF">JI435_089280</name>
</gene>
<feature type="compositionally biased region" description="Low complexity" evidence="1">
    <location>
        <begin position="1"/>
        <end position="16"/>
    </location>
</feature>
<dbReference type="AlphaFoldDB" id="A0A7U2I0J4"/>
<evidence type="ECO:0000313" key="3">
    <source>
        <dbReference type="Proteomes" id="UP000663193"/>
    </source>
</evidence>
<dbReference type="KEGG" id="pno:SNOG_08928"/>
<reference evidence="3" key="1">
    <citation type="journal article" date="2021" name="BMC Genomics">
        <title>Chromosome-level genome assembly and manually-curated proteome of model necrotroph Parastagonospora nodorum Sn15 reveals a genome-wide trove of candidate effector homologs, and redundancy of virulence-related functions within an accessory chromosome.</title>
        <authorList>
            <person name="Bertazzoni S."/>
            <person name="Jones D.A.B."/>
            <person name="Phan H.T."/>
            <person name="Tan K.-C."/>
            <person name="Hane J.K."/>
        </authorList>
    </citation>
    <scope>NUCLEOTIDE SEQUENCE [LARGE SCALE GENOMIC DNA]</scope>
    <source>
        <strain evidence="3">SN15 / ATCC MYA-4574 / FGSC 10173)</strain>
    </source>
</reference>
<keyword evidence="3" id="KW-1185">Reference proteome</keyword>
<dbReference type="RefSeq" id="XP_001799231.1">
    <property type="nucleotide sequence ID" value="XM_001799179.1"/>
</dbReference>
<name>A0A7U2I0J4_PHANO</name>
<dbReference type="EMBL" id="CP069029">
    <property type="protein sequence ID" value="QRC97289.1"/>
    <property type="molecule type" value="Genomic_DNA"/>
</dbReference>
<dbReference type="Proteomes" id="UP000663193">
    <property type="component" value="Chromosome 7"/>
</dbReference>
<dbReference type="OMA" id="YWNKMTE"/>
<proteinExistence type="predicted"/>